<keyword evidence="1" id="KW-0732">Signal</keyword>
<reference evidence="4" key="1">
    <citation type="submission" date="2018-01" db="EMBL/GenBank/DDBJ databases">
        <authorList>
            <person name="Mao J.F."/>
        </authorList>
    </citation>
    <scope>NUCLEOTIDE SEQUENCE</scope>
    <source>
        <strain evidence="4">Huo1</strain>
        <tissue evidence="4">Leaf</tissue>
    </source>
</reference>
<evidence type="ECO:0000256" key="1">
    <source>
        <dbReference type="ARBA" id="ARBA00022729"/>
    </source>
</evidence>
<organism evidence="4">
    <name type="scientific">Salvia splendens</name>
    <name type="common">Scarlet sage</name>
    <dbReference type="NCBI Taxonomy" id="180675"/>
    <lineage>
        <taxon>Eukaryota</taxon>
        <taxon>Viridiplantae</taxon>
        <taxon>Streptophyta</taxon>
        <taxon>Embryophyta</taxon>
        <taxon>Tracheophyta</taxon>
        <taxon>Spermatophyta</taxon>
        <taxon>Magnoliopsida</taxon>
        <taxon>eudicotyledons</taxon>
        <taxon>Gunneridae</taxon>
        <taxon>Pentapetalae</taxon>
        <taxon>asterids</taxon>
        <taxon>lamiids</taxon>
        <taxon>Lamiales</taxon>
        <taxon>Lamiaceae</taxon>
        <taxon>Nepetoideae</taxon>
        <taxon>Mentheae</taxon>
        <taxon>Salviinae</taxon>
        <taxon>Salvia</taxon>
        <taxon>Salvia subgen. Calosphace</taxon>
        <taxon>core Calosphace</taxon>
    </lineage>
</organism>
<protein>
    <recommendedName>
        <fullName evidence="3">Gnk2-homologous domain-containing protein</fullName>
    </recommendedName>
</protein>
<keyword evidence="5" id="KW-1185">Reference proteome</keyword>
<name>A0A8X8WDE8_SALSN</name>
<evidence type="ECO:0000256" key="2">
    <source>
        <dbReference type="ARBA" id="ARBA00022737"/>
    </source>
</evidence>
<dbReference type="Proteomes" id="UP000298416">
    <property type="component" value="Unassembled WGS sequence"/>
</dbReference>
<dbReference type="PANTHER" id="PTHR32099">
    <property type="entry name" value="CYSTEINE-RICH REPEAT SECRETORY PROTEIN"/>
    <property type="match status" value="1"/>
</dbReference>
<feature type="domain" description="Gnk2-homologous" evidence="3">
    <location>
        <begin position="1"/>
        <end position="90"/>
    </location>
</feature>
<dbReference type="Gene3D" id="3.30.430.20">
    <property type="entry name" value="Gnk2 domain, C-X8-C-X2-C motif"/>
    <property type="match status" value="1"/>
</dbReference>
<dbReference type="CDD" id="cd23509">
    <property type="entry name" value="Gnk2-like"/>
    <property type="match status" value="1"/>
</dbReference>
<dbReference type="InterPro" id="IPR038408">
    <property type="entry name" value="GNK2_sf"/>
</dbReference>
<keyword evidence="2" id="KW-0677">Repeat</keyword>
<dbReference type="InterPro" id="IPR002902">
    <property type="entry name" value="GNK2"/>
</dbReference>
<sequence>MAITAATANLNATLSSLSPDIDNDGFYNASAGQGPDRVNALALCRGDVQLNACRECVRKAGSDLVESCPVQKEGIRWDEFCTLRYSNATIYGTPATGPTVYLRNRLNVTSPEQFKADLRALLDDMRRRAAAGWSTRKVAAGNATGPDFQTIFGLVQSVHPRFDIGGLY</sequence>
<dbReference type="PANTHER" id="PTHR32099:SF51">
    <property type="entry name" value="CYSTEINE-RICH RECEPTOR-LIKE PROTEIN KINASE 25 ISOFORM X1"/>
    <property type="match status" value="1"/>
</dbReference>
<evidence type="ECO:0000313" key="4">
    <source>
        <dbReference type="EMBL" id="KAG6392298.1"/>
    </source>
</evidence>
<reference evidence="4" key="2">
    <citation type="submission" date="2020-08" db="EMBL/GenBank/DDBJ databases">
        <title>Plant Genome Project.</title>
        <authorList>
            <person name="Zhang R.-G."/>
        </authorList>
    </citation>
    <scope>NUCLEOTIDE SEQUENCE</scope>
    <source>
        <strain evidence="4">Huo1</strain>
        <tissue evidence="4">Leaf</tissue>
    </source>
</reference>
<evidence type="ECO:0000313" key="5">
    <source>
        <dbReference type="Proteomes" id="UP000298416"/>
    </source>
</evidence>
<evidence type="ECO:0000259" key="3">
    <source>
        <dbReference type="PROSITE" id="PS51473"/>
    </source>
</evidence>
<gene>
    <name evidence="4" type="ORF">SASPL_146513</name>
</gene>
<comment type="caution">
    <text evidence="4">The sequence shown here is derived from an EMBL/GenBank/DDBJ whole genome shotgun (WGS) entry which is preliminary data.</text>
</comment>
<accession>A0A8X8WDE8</accession>
<dbReference type="AlphaFoldDB" id="A0A8X8WDE8"/>
<dbReference type="EMBL" id="PNBA02000018">
    <property type="protein sequence ID" value="KAG6392298.1"/>
    <property type="molecule type" value="Genomic_DNA"/>
</dbReference>
<proteinExistence type="predicted"/>
<dbReference type="Pfam" id="PF01657">
    <property type="entry name" value="Stress-antifung"/>
    <property type="match status" value="1"/>
</dbReference>
<dbReference type="PROSITE" id="PS51473">
    <property type="entry name" value="GNK2"/>
    <property type="match status" value="1"/>
</dbReference>